<dbReference type="Ensembl" id="ENSCSAVT00000001127.1">
    <property type="protein sequence ID" value="ENSCSAVP00000001116.1"/>
    <property type="gene ID" value="ENSCSAVG00000000620.1"/>
</dbReference>
<dbReference type="InParanoid" id="H2Y718"/>
<keyword evidence="4" id="KW-1185">Reference proteome</keyword>
<dbReference type="Pfam" id="PF23304">
    <property type="entry name" value="GAE_BBS1"/>
    <property type="match status" value="1"/>
</dbReference>
<dbReference type="AlphaFoldDB" id="H2Y718"/>
<dbReference type="PANTHER" id="PTHR20870">
    <property type="entry name" value="BARDET-BIEDL SYNDROME 1 PROTEIN"/>
    <property type="match status" value="1"/>
</dbReference>
<evidence type="ECO:0000259" key="1">
    <source>
        <dbReference type="Pfam" id="PF14779"/>
    </source>
</evidence>
<dbReference type="GeneTree" id="ENSGT00390000005232"/>
<dbReference type="GO" id="GO:0034464">
    <property type="term" value="C:BBSome"/>
    <property type="evidence" value="ECO:0007669"/>
    <property type="project" value="InterPro"/>
</dbReference>
<dbReference type="GO" id="GO:0005813">
    <property type="term" value="C:centrosome"/>
    <property type="evidence" value="ECO:0007669"/>
    <property type="project" value="TreeGrafter"/>
</dbReference>
<dbReference type="SUPFAM" id="SSF50978">
    <property type="entry name" value="WD40 repeat-like"/>
    <property type="match status" value="1"/>
</dbReference>
<reference evidence="4" key="1">
    <citation type="submission" date="2003-08" db="EMBL/GenBank/DDBJ databases">
        <authorList>
            <person name="Birren B."/>
            <person name="Nusbaum C."/>
            <person name="Abebe A."/>
            <person name="Abouelleil A."/>
            <person name="Adekoya E."/>
            <person name="Ait-zahra M."/>
            <person name="Allen N."/>
            <person name="Allen T."/>
            <person name="An P."/>
            <person name="Anderson M."/>
            <person name="Anderson S."/>
            <person name="Arachchi H."/>
            <person name="Armbruster J."/>
            <person name="Bachantsang P."/>
            <person name="Baldwin J."/>
            <person name="Barry A."/>
            <person name="Bayul T."/>
            <person name="Blitshsteyn B."/>
            <person name="Bloom T."/>
            <person name="Blye J."/>
            <person name="Boguslavskiy L."/>
            <person name="Borowsky M."/>
            <person name="Boukhgalter B."/>
            <person name="Brunache A."/>
            <person name="Butler J."/>
            <person name="Calixte N."/>
            <person name="Calvo S."/>
            <person name="Camarata J."/>
            <person name="Campo K."/>
            <person name="Chang J."/>
            <person name="Cheshatsang Y."/>
            <person name="Citroen M."/>
            <person name="Collymore A."/>
            <person name="Considine T."/>
            <person name="Cook A."/>
            <person name="Cooke P."/>
            <person name="Corum B."/>
            <person name="Cuomo C."/>
            <person name="David R."/>
            <person name="Dawoe T."/>
            <person name="Degray S."/>
            <person name="Dodge S."/>
            <person name="Dooley K."/>
            <person name="Dorje P."/>
            <person name="Dorjee K."/>
            <person name="Dorris L."/>
            <person name="Duffey N."/>
            <person name="Dupes A."/>
            <person name="Elkins T."/>
            <person name="Engels R."/>
            <person name="Erickson J."/>
            <person name="Farina A."/>
            <person name="Faro S."/>
            <person name="Ferreira P."/>
            <person name="Fischer H."/>
            <person name="Fitzgerald M."/>
            <person name="Foley K."/>
            <person name="Gage D."/>
            <person name="Galagan J."/>
            <person name="Gearin G."/>
            <person name="Gnerre S."/>
            <person name="Gnirke A."/>
            <person name="Goyette A."/>
            <person name="Graham J."/>
            <person name="Grandbois E."/>
            <person name="Gyaltsen K."/>
            <person name="Hafez N."/>
            <person name="Hagopian D."/>
            <person name="Hagos B."/>
            <person name="Hall J."/>
            <person name="Hatcher B."/>
            <person name="Heller A."/>
            <person name="Higgins H."/>
            <person name="Honan T."/>
            <person name="Horn A."/>
            <person name="Houde N."/>
            <person name="Hughes L."/>
            <person name="Hulme W."/>
            <person name="Husby E."/>
            <person name="Iliev I."/>
            <person name="Jaffe D."/>
            <person name="Jones C."/>
            <person name="Kamal M."/>
            <person name="Kamat A."/>
            <person name="Kamvysselis M."/>
            <person name="Karlsson E."/>
            <person name="Kells C."/>
            <person name="Kieu A."/>
            <person name="Kisner P."/>
            <person name="Kodira C."/>
            <person name="Kulbokas E."/>
            <person name="Labutti K."/>
            <person name="Lama D."/>
            <person name="Landers T."/>
            <person name="Leger J."/>
            <person name="Levine S."/>
            <person name="Lewis D."/>
            <person name="Lewis T."/>
            <person name="Lindblad-toh K."/>
            <person name="Liu X."/>
            <person name="Lokyitsang T."/>
            <person name="Lokyitsang Y."/>
            <person name="Lucien O."/>
            <person name="Lui A."/>
            <person name="Ma L.J."/>
            <person name="Mabbitt R."/>
            <person name="Macdonald J."/>
            <person name="Maclean C."/>
            <person name="Major J."/>
            <person name="Manning J."/>
            <person name="Marabella R."/>
            <person name="Maru K."/>
            <person name="Matthews C."/>
            <person name="Mauceli E."/>
            <person name="Mccarthy M."/>
            <person name="Mcdonough S."/>
            <person name="Mcghee T."/>
            <person name="Meldrim J."/>
            <person name="Meneus L."/>
            <person name="Mesirov J."/>
            <person name="Mihalev A."/>
            <person name="Mihova T."/>
            <person name="Mikkelsen T."/>
            <person name="Mlenga V."/>
            <person name="Moru K."/>
            <person name="Mozes J."/>
            <person name="Mulrain L."/>
            <person name="Munson G."/>
            <person name="Naylor J."/>
            <person name="Newes C."/>
            <person name="Nguyen C."/>
            <person name="Nguyen N."/>
            <person name="Nguyen T."/>
            <person name="Nicol R."/>
            <person name="Nielsen C."/>
            <person name="Nizzari M."/>
            <person name="Norbu C."/>
            <person name="Norbu N."/>
            <person name="O'donnell P."/>
            <person name="Okoawo O."/>
            <person name="O'leary S."/>
            <person name="Omotosho B."/>
            <person name="O'neill K."/>
            <person name="Osman S."/>
            <person name="Parker S."/>
            <person name="Perrin D."/>
            <person name="Phunkhang P."/>
            <person name="Piqani B."/>
            <person name="Purcell S."/>
            <person name="Rachupka T."/>
            <person name="Ramasamy U."/>
            <person name="Rameau R."/>
            <person name="Ray V."/>
            <person name="Raymond C."/>
            <person name="Retta R."/>
            <person name="Richardson S."/>
            <person name="Rise C."/>
            <person name="Rodriguez J."/>
            <person name="Rogers J."/>
            <person name="Rogov P."/>
            <person name="Rutman M."/>
            <person name="Schupbach R."/>
            <person name="Seaman C."/>
            <person name="Settipalli S."/>
            <person name="Sharpe T."/>
            <person name="Sheridan J."/>
            <person name="Sherpa N."/>
            <person name="Shi J."/>
            <person name="Smirnov S."/>
            <person name="Smith C."/>
            <person name="Sougnez C."/>
            <person name="Spencer B."/>
            <person name="Stalker J."/>
            <person name="Stange-thomann N."/>
            <person name="Stavropoulos S."/>
            <person name="Stetson K."/>
            <person name="Stone C."/>
            <person name="Stone S."/>
            <person name="Stubbs M."/>
            <person name="Talamas J."/>
            <person name="Tchuinga P."/>
            <person name="Tenzing P."/>
            <person name="Tesfaye S."/>
            <person name="Theodore J."/>
            <person name="Thoulutsang Y."/>
            <person name="Topham K."/>
            <person name="Towey S."/>
            <person name="Tsamla T."/>
            <person name="Tsomo N."/>
            <person name="Vallee D."/>
            <person name="Vassiliev H."/>
            <person name="Venkataraman V."/>
            <person name="Vinson J."/>
            <person name="Vo A."/>
            <person name="Wade C."/>
            <person name="Wang S."/>
            <person name="Wangchuk T."/>
            <person name="Wangdi T."/>
            <person name="Whittaker C."/>
            <person name="Wilkinson J."/>
            <person name="Wu Y."/>
            <person name="Wyman D."/>
            <person name="Yadav S."/>
            <person name="Yang S."/>
            <person name="Yang X."/>
            <person name="Yeager S."/>
            <person name="Yee E."/>
            <person name="Young G."/>
            <person name="Zainoun J."/>
            <person name="Zembeck L."/>
            <person name="Zimmer A."/>
            <person name="Zody M."/>
            <person name="Lander E."/>
        </authorList>
    </citation>
    <scope>NUCLEOTIDE SEQUENCE [LARGE SCALE GENOMIC DNA]</scope>
</reference>
<name>H2Y718_CIOSA</name>
<evidence type="ECO:0000313" key="4">
    <source>
        <dbReference type="Proteomes" id="UP000007875"/>
    </source>
</evidence>
<dbReference type="GO" id="GO:0005119">
    <property type="term" value="F:smoothened binding"/>
    <property type="evidence" value="ECO:0007669"/>
    <property type="project" value="TreeGrafter"/>
</dbReference>
<evidence type="ECO:0000259" key="2">
    <source>
        <dbReference type="Pfam" id="PF23304"/>
    </source>
</evidence>
<feature type="domain" description="Bardet-Biedl syndrome 1 N-terminal" evidence="1">
    <location>
        <begin position="11"/>
        <end position="266"/>
    </location>
</feature>
<dbReference type="GO" id="GO:0061512">
    <property type="term" value="P:protein localization to cilium"/>
    <property type="evidence" value="ECO:0007669"/>
    <property type="project" value="TreeGrafter"/>
</dbReference>
<dbReference type="GO" id="GO:0005113">
    <property type="term" value="F:patched binding"/>
    <property type="evidence" value="ECO:0007669"/>
    <property type="project" value="TreeGrafter"/>
</dbReference>
<dbReference type="STRING" id="51511.ENSCSAVP00000001116"/>
<dbReference type="Pfam" id="PF14779">
    <property type="entry name" value="BBS1"/>
    <property type="match status" value="1"/>
</dbReference>
<dbReference type="eggNOG" id="ENOG502QS2X">
    <property type="taxonomic scope" value="Eukaryota"/>
</dbReference>
<dbReference type="InterPro" id="IPR056419">
    <property type="entry name" value="GAE_BBS1"/>
</dbReference>
<feature type="domain" description="Bardet-Biedl syndrome 1 protein GAE" evidence="2">
    <location>
        <begin position="476"/>
        <end position="584"/>
    </location>
</feature>
<dbReference type="InterPro" id="IPR015943">
    <property type="entry name" value="WD40/YVTN_repeat-like_dom_sf"/>
</dbReference>
<dbReference type="HOGENOM" id="CLU_032988_1_0_1"/>
<sequence length="588" mass="65488">MDKEIETNSNWLSAHYDPVAGIYTFPSCLVLSDLNSDGDSKLVIADLGTGLYNMTLKVFKGTSVIHENALIDLPSGIASIYMDVTEPRTPGLLVASGACIFVYKNMRPYFRYTLPLLPLNEAEKSLWHEAQHEDVIPEVLTAALSSLKEECHASTLTAQTLRYLQLESRDEAEAFIASHKNVTLKKETIITCLTPMKKSVAEDDAISCVVVGTEHKEIQIIDSEAFTQLKSYQLSSIPVFINVSGLYDVDFRLFVACRDGKIYTLRKDSSEYRVCIELNSQIVGIERLHKHLVVACMDKTISCYTTKGKKLWTIQLPVNILCTSVMDLKAKGFKVLLVGLENNEVRIYREKNLVDTLKLNDRPEALCFGRYGREDNTLVCVTASGALHIYILKRTAEYTEQVAYKGPPVGLKTKLDIPKKTQMFVDQTVREREHGTEMFQSFQHDLQLMRLQAAKTYLKGLNSSITPISDDPDLPLKLSATVQGIGPVFQMLVTVENTASVSASDPKLNTDLKLMFKYSDSVYSVTPRIFSFPPLVPQIAYKFSVRIECIATDQPTQGAITAIVVSRSKPKPIVTANISMPVSEGVVV</sequence>
<dbReference type="FunCoup" id="H2Y718">
    <property type="interactions" value="41"/>
</dbReference>
<reference evidence="3" key="2">
    <citation type="submission" date="2025-08" db="UniProtKB">
        <authorList>
            <consortium name="Ensembl"/>
        </authorList>
    </citation>
    <scope>IDENTIFICATION</scope>
</reference>
<organism evidence="3 4">
    <name type="scientific">Ciona savignyi</name>
    <name type="common">Pacific transparent sea squirt</name>
    <dbReference type="NCBI Taxonomy" id="51511"/>
    <lineage>
        <taxon>Eukaryota</taxon>
        <taxon>Metazoa</taxon>
        <taxon>Chordata</taxon>
        <taxon>Tunicata</taxon>
        <taxon>Ascidiacea</taxon>
        <taxon>Phlebobranchia</taxon>
        <taxon>Cionidae</taxon>
        <taxon>Ciona</taxon>
    </lineage>
</organism>
<evidence type="ECO:0000313" key="3">
    <source>
        <dbReference type="Ensembl" id="ENSCSAVP00000001116.1"/>
    </source>
</evidence>
<dbReference type="InterPro" id="IPR032728">
    <property type="entry name" value="BBS1_N"/>
</dbReference>
<proteinExistence type="predicted"/>
<evidence type="ECO:0008006" key="5">
    <source>
        <dbReference type="Google" id="ProtNLM"/>
    </source>
</evidence>
<dbReference type="Gene3D" id="2.130.10.10">
    <property type="entry name" value="YVTN repeat-like/Quinoprotein amine dehydrogenase"/>
    <property type="match status" value="1"/>
</dbReference>
<dbReference type="PANTHER" id="PTHR20870:SF0">
    <property type="entry name" value="BARDET-BIEDL SYNDROME 1 PROTEIN"/>
    <property type="match status" value="1"/>
</dbReference>
<dbReference type="Proteomes" id="UP000007875">
    <property type="component" value="Unassembled WGS sequence"/>
</dbReference>
<reference evidence="3" key="3">
    <citation type="submission" date="2025-09" db="UniProtKB">
        <authorList>
            <consortium name="Ensembl"/>
        </authorList>
    </citation>
    <scope>IDENTIFICATION</scope>
</reference>
<dbReference type="GO" id="GO:1905515">
    <property type="term" value="P:non-motile cilium assembly"/>
    <property type="evidence" value="ECO:0007669"/>
    <property type="project" value="InterPro"/>
</dbReference>
<dbReference type="GO" id="GO:0005930">
    <property type="term" value="C:axoneme"/>
    <property type="evidence" value="ECO:0007669"/>
    <property type="project" value="TreeGrafter"/>
</dbReference>
<protein>
    <recommendedName>
        <fullName evidence="5">Bardet-Biedl syndrome 1 N-terminal domain-containing protein</fullName>
    </recommendedName>
</protein>
<dbReference type="OMA" id="HADRRHY"/>
<dbReference type="InterPro" id="IPR028784">
    <property type="entry name" value="BBS1"/>
</dbReference>
<dbReference type="InterPro" id="IPR036322">
    <property type="entry name" value="WD40_repeat_dom_sf"/>
</dbReference>
<accession>H2Y718</accession>